<dbReference type="GO" id="GO:0004519">
    <property type="term" value="F:endonuclease activity"/>
    <property type="evidence" value="ECO:0007669"/>
    <property type="project" value="UniProtKB-KW"/>
</dbReference>
<dbReference type="Proteomes" id="UP000186235">
    <property type="component" value="Unassembled WGS sequence"/>
</dbReference>
<organism evidence="2 3">
    <name type="scientific">Cellulosimicrobium aquatile</name>
    <dbReference type="NCBI Taxonomy" id="1612203"/>
    <lineage>
        <taxon>Bacteria</taxon>
        <taxon>Bacillati</taxon>
        <taxon>Actinomycetota</taxon>
        <taxon>Actinomycetes</taxon>
        <taxon>Micrococcales</taxon>
        <taxon>Promicromonosporaceae</taxon>
        <taxon>Cellulosimicrobium</taxon>
    </lineage>
</organism>
<dbReference type="InterPro" id="IPR005135">
    <property type="entry name" value="Endo/exonuclease/phosphatase"/>
</dbReference>
<evidence type="ECO:0000313" key="2">
    <source>
        <dbReference type="EMBL" id="SIQ04919.1"/>
    </source>
</evidence>
<dbReference type="AlphaFoldDB" id="A0A1N6PL23"/>
<reference evidence="3" key="1">
    <citation type="submission" date="2017-01" db="EMBL/GenBank/DDBJ databases">
        <authorList>
            <person name="Varghese N."/>
            <person name="Submissions S."/>
        </authorList>
    </citation>
    <scope>NUCLEOTIDE SEQUENCE [LARGE SCALE GENOMIC DNA]</scope>
    <source>
        <strain evidence="3">3bp</strain>
    </source>
</reference>
<keyword evidence="2" id="KW-0269">Exonuclease</keyword>
<dbReference type="GO" id="GO:0006506">
    <property type="term" value="P:GPI anchor biosynthetic process"/>
    <property type="evidence" value="ECO:0007669"/>
    <property type="project" value="TreeGrafter"/>
</dbReference>
<dbReference type="Gene3D" id="3.60.10.10">
    <property type="entry name" value="Endonuclease/exonuclease/phosphatase"/>
    <property type="match status" value="1"/>
</dbReference>
<evidence type="ECO:0000313" key="3">
    <source>
        <dbReference type="Proteomes" id="UP000186235"/>
    </source>
</evidence>
<dbReference type="InterPro" id="IPR051916">
    <property type="entry name" value="GPI-anchor_lipid_remodeler"/>
</dbReference>
<dbReference type="InterPro" id="IPR036691">
    <property type="entry name" value="Endo/exonu/phosph_ase_sf"/>
</dbReference>
<accession>A0A1N6PL23</accession>
<keyword evidence="2" id="KW-0255">Endonuclease</keyword>
<sequence>MPHDSRDLTHGPLPPRPEGALRLATFNTLHGAALDGTVDVERFARAVAYLDADVLALQEVERDSPRSHRADLVAVAAEALRAEHRHLSPTLRGVSGAWVRAGRPGSGVRRVPGVASYGIGLVSRFPVERWARLELDRMPWRSRVRRRRPGAATGAARLLPFRVVPDEPRAALAAAVRTPWGPLTVVTAHTTSRPEFTADQLRSFTGACAPLPRPLVLLGDLNLRAPEPAEITGFTSLADVLTHPVDRPVRQIDHVLADGLPGGPTVRALGPATAVDTGLSDHRAVVVDVVLEPAPGASR</sequence>
<dbReference type="Pfam" id="PF03372">
    <property type="entry name" value="Exo_endo_phos"/>
    <property type="match status" value="1"/>
</dbReference>
<evidence type="ECO:0000259" key="1">
    <source>
        <dbReference type="Pfam" id="PF03372"/>
    </source>
</evidence>
<dbReference type="GO" id="GO:0016020">
    <property type="term" value="C:membrane"/>
    <property type="evidence" value="ECO:0007669"/>
    <property type="project" value="GOC"/>
</dbReference>
<dbReference type="EMBL" id="FTMI01000002">
    <property type="protein sequence ID" value="SIQ04919.1"/>
    <property type="molecule type" value="Genomic_DNA"/>
</dbReference>
<dbReference type="PANTHER" id="PTHR14859:SF15">
    <property type="entry name" value="ENDONUCLEASE_EXONUCLEASE_PHOSPHATASE DOMAIN-CONTAINING PROTEIN"/>
    <property type="match status" value="1"/>
</dbReference>
<dbReference type="PANTHER" id="PTHR14859">
    <property type="entry name" value="CALCOFLUOR WHITE HYPERSENSITIVE PROTEIN PRECURSOR"/>
    <property type="match status" value="1"/>
</dbReference>
<proteinExistence type="predicted"/>
<name>A0A1N6PL23_9MICO</name>
<dbReference type="SUPFAM" id="SSF56219">
    <property type="entry name" value="DNase I-like"/>
    <property type="match status" value="1"/>
</dbReference>
<protein>
    <submittedName>
        <fullName evidence="2">Metal-dependent hydrolase, endonuclease/exonuclease/phosphatase family</fullName>
    </submittedName>
</protein>
<gene>
    <name evidence="2" type="ORF">SAMN05518682_0948</name>
</gene>
<keyword evidence="2" id="KW-0378">Hydrolase</keyword>
<keyword evidence="2" id="KW-0540">Nuclease</keyword>
<feature type="domain" description="Endonuclease/exonuclease/phosphatase" evidence="1">
    <location>
        <begin position="24"/>
        <end position="282"/>
    </location>
</feature>
<keyword evidence="3" id="KW-1185">Reference proteome</keyword>
<dbReference type="GeneID" id="95682904"/>
<dbReference type="GO" id="GO:0004527">
    <property type="term" value="F:exonuclease activity"/>
    <property type="evidence" value="ECO:0007669"/>
    <property type="project" value="UniProtKB-KW"/>
</dbReference>
<dbReference type="RefSeq" id="WP_240696545.1">
    <property type="nucleotide sequence ID" value="NZ_FTMI01000002.1"/>
</dbReference>